<dbReference type="GeneID" id="82149566"/>
<proteinExistence type="predicted"/>
<accession>A0A4Z0V7V1</accession>
<dbReference type="InterPro" id="IPR010181">
    <property type="entry name" value="CGCAxxGCC_motif"/>
</dbReference>
<keyword evidence="2" id="KW-1185">Reference proteome</keyword>
<sequence length="134" mass="14484">MKYTLDQRVNLACELRAKGYNCAQCVLMAFEDFISEGETATLSRAAHGFGSGIGASGEVCGAISGTVMILGIAREGVARPELYREVREAMAEFEQLEGSRLCRDLKGPGRKPCLELITDAVTMLHNRLAQSAVN</sequence>
<dbReference type="NCBIfam" id="TIGR01909">
    <property type="entry name" value="C_GCAxxG_C_C"/>
    <property type="match status" value="1"/>
</dbReference>
<reference evidence="1 2" key="1">
    <citation type="submission" date="2019-02" db="EMBL/GenBank/DDBJ databases">
        <title>Isolation and identification of novel species under the genus Muribaculum.</title>
        <authorList>
            <person name="Miyake S."/>
            <person name="Ding Y."/>
            <person name="Low A."/>
            <person name="Soh M."/>
            <person name="Seedorf H."/>
        </authorList>
    </citation>
    <scope>NUCLEOTIDE SEQUENCE [LARGE SCALE GENOMIC DNA]</scope>
    <source>
        <strain evidence="1 2">TLL-A3</strain>
    </source>
</reference>
<name>A0A4Z0V7V1_9BACT</name>
<protein>
    <submittedName>
        <fullName evidence="1">C_GCAxxG_C_C family protein</fullName>
    </submittedName>
</protein>
<dbReference type="Pfam" id="PF09719">
    <property type="entry name" value="C_GCAxxG_C_C"/>
    <property type="match status" value="1"/>
</dbReference>
<dbReference type="RefSeq" id="WP_135471476.1">
    <property type="nucleotide sequence ID" value="NZ_CASJDB010000005.1"/>
</dbReference>
<dbReference type="AlphaFoldDB" id="A0A4Z0V7V1"/>
<comment type="caution">
    <text evidence="1">The sequence shown here is derived from an EMBL/GenBank/DDBJ whole genome shotgun (WGS) entry which is preliminary data.</text>
</comment>
<gene>
    <name evidence="1" type="ORF">EZ315_07155</name>
</gene>
<evidence type="ECO:0000313" key="1">
    <source>
        <dbReference type="EMBL" id="TGG40464.1"/>
    </source>
</evidence>
<organism evidence="1 2">
    <name type="scientific">Duncaniella freteri</name>
    <dbReference type="NCBI Taxonomy" id="2530391"/>
    <lineage>
        <taxon>Bacteria</taxon>
        <taxon>Pseudomonadati</taxon>
        <taxon>Bacteroidota</taxon>
        <taxon>Bacteroidia</taxon>
        <taxon>Bacteroidales</taxon>
        <taxon>Muribaculaceae</taxon>
        <taxon>Duncaniella</taxon>
    </lineage>
</organism>
<evidence type="ECO:0000313" key="2">
    <source>
        <dbReference type="Proteomes" id="UP000297635"/>
    </source>
</evidence>
<dbReference type="EMBL" id="SJSA01000001">
    <property type="protein sequence ID" value="TGG40464.1"/>
    <property type="molecule type" value="Genomic_DNA"/>
</dbReference>
<dbReference type="Proteomes" id="UP000297635">
    <property type="component" value="Unassembled WGS sequence"/>
</dbReference>